<protein>
    <submittedName>
        <fullName evidence="3">Prophage primase</fullName>
    </submittedName>
</protein>
<feature type="domain" description="DUF927" evidence="2">
    <location>
        <begin position="81"/>
        <end position="358"/>
    </location>
</feature>
<organism evidence="3">
    <name type="scientific">mine drainage metagenome</name>
    <dbReference type="NCBI Taxonomy" id="410659"/>
    <lineage>
        <taxon>unclassified sequences</taxon>
        <taxon>metagenomes</taxon>
        <taxon>ecological metagenomes</taxon>
    </lineage>
</organism>
<accession>T1AV19</accession>
<comment type="caution">
    <text evidence="3">The sequence shown here is derived from an EMBL/GenBank/DDBJ whole genome shotgun (WGS) entry which is preliminary data.</text>
</comment>
<dbReference type="Pfam" id="PF06048">
    <property type="entry name" value="DUF927"/>
    <property type="match status" value="1"/>
</dbReference>
<reference evidence="3" key="2">
    <citation type="journal article" date="2014" name="ISME J.">
        <title>Microbial stratification in low pH oxic and suboxic macroscopic growths along an acid mine drainage.</title>
        <authorList>
            <person name="Mendez-Garcia C."/>
            <person name="Mesa V."/>
            <person name="Sprenger R.R."/>
            <person name="Richter M."/>
            <person name="Diez M.S."/>
            <person name="Solano J."/>
            <person name="Bargiela R."/>
            <person name="Golyshina O.V."/>
            <person name="Manteca A."/>
            <person name="Ramos J.L."/>
            <person name="Gallego J.R."/>
            <person name="Llorente I."/>
            <person name="Martins Dos Santos V.A."/>
            <person name="Jensen O.N."/>
            <person name="Pelaez A.I."/>
            <person name="Sanchez J."/>
            <person name="Ferrer M."/>
        </authorList>
    </citation>
    <scope>NUCLEOTIDE SEQUENCE</scope>
</reference>
<feature type="compositionally biased region" description="Polar residues" evidence="1">
    <location>
        <begin position="1"/>
        <end position="12"/>
    </location>
</feature>
<reference evidence="3" key="1">
    <citation type="submission" date="2013-08" db="EMBL/GenBank/DDBJ databases">
        <authorList>
            <person name="Mendez C."/>
            <person name="Richter M."/>
            <person name="Ferrer M."/>
            <person name="Sanchez J."/>
        </authorList>
    </citation>
    <scope>NUCLEOTIDE SEQUENCE</scope>
</reference>
<proteinExistence type="predicted"/>
<dbReference type="AlphaFoldDB" id="T1AV19"/>
<dbReference type="EMBL" id="AUZX01006942">
    <property type="protein sequence ID" value="EQD61362.1"/>
    <property type="molecule type" value="Genomic_DNA"/>
</dbReference>
<name>T1AV19_9ZZZZ</name>
<dbReference type="InterPro" id="IPR009270">
    <property type="entry name" value="DUF927"/>
</dbReference>
<feature type="compositionally biased region" description="Basic and acidic residues" evidence="1">
    <location>
        <begin position="32"/>
        <end position="44"/>
    </location>
</feature>
<evidence type="ECO:0000313" key="3">
    <source>
        <dbReference type="EMBL" id="EQD61362.1"/>
    </source>
</evidence>
<feature type="region of interest" description="Disordered" evidence="1">
    <location>
        <begin position="1"/>
        <end position="67"/>
    </location>
</feature>
<evidence type="ECO:0000259" key="2">
    <source>
        <dbReference type="Pfam" id="PF06048"/>
    </source>
</evidence>
<sequence length="635" mass="67351">MTTSQNPATSRNGRLRADRIATRIAPDATPTKIDRDSRDRRDTAPNKASECPGDPGQSWGGRDKTGPHFELIDEWRDQMAPGLYWIGPPKGDQLGELAPPVWVCDALKIEAATRDAQGGEWGRLLRFKDQDGQQKQWSMPMRMLAAGGEELRAELLAAGLRLAPSAAARAALANYLGREHPTARARCVARTGWHGNSFVLPAETLGTPSGEHIIFQAPSLAPVALGQAGTLGGWIESVSAPCAGNSRLVLAIAAAFAAPCLGLLELEGGGIHLRGSSSCGKTTALQMAASAFGGAAYMGTWRQTDNGLEGTAALHSDLLLILDELSQLDPRHAGQVAYLLANGQGKGRAHRDGSPRAITTWRTLFLSAGEVGLADLVNESGGKVRAGQQVRVLDVAADAGAGLGLFERLPAGVTAGQFSDALKHACATHYGHAMPAFLRKLVTDPDKARAALRAMTDTLAAALAPAAAPGQVRRAAARFGVIAAAGELATVWGLTGWAVGEAESGARACFQAWLDGRGTAGAAEPAAMLAQVRAFLEQHGESRFTPWHADVHAPRTLNRCGFRRPTEAGPEFYVERESFRTEICKGFDPAAVARVLADHGALMTDGTTFTRKERLPDDRHARVYRIVPAIWEATP</sequence>
<gene>
    <name evidence="3" type="ORF">B1A_09729</name>
</gene>
<evidence type="ECO:0000256" key="1">
    <source>
        <dbReference type="SAM" id="MobiDB-lite"/>
    </source>
</evidence>